<reference evidence="2 3" key="1">
    <citation type="submission" date="2018-12" db="EMBL/GenBank/DDBJ databases">
        <title>Unveiling genomic diversity among members of the Bifidobacterium pseudolongum species, a widely distributed gut commensal of the animal kingdom.</title>
        <authorList>
            <person name="Lugli G.A."/>
            <person name="Duranti S."/>
            <person name="Albert K."/>
            <person name="Mancabelli L."/>
            <person name="Napoli S."/>
            <person name="Viappiani A."/>
            <person name="Anzalone R."/>
            <person name="Longhi G."/>
            <person name="Milani C."/>
            <person name="Turroni F."/>
            <person name="Alessandri G."/>
            <person name="Sela D.A."/>
            <person name="Van Sinderen D."/>
            <person name="Ventura M."/>
        </authorList>
    </citation>
    <scope>NUCLEOTIDE SEQUENCE [LARGE SCALE GENOMIC DNA]</scope>
    <source>
        <strain evidence="2 3">2017B</strain>
    </source>
</reference>
<gene>
    <name evidence="2" type="ORF">PG2017B_1087</name>
</gene>
<feature type="region of interest" description="Disordered" evidence="1">
    <location>
        <begin position="188"/>
        <end position="207"/>
    </location>
</feature>
<dbReference type="EMBL" id="RYUT01000003">
    <property type="protein sequence ID" value="RYQ29806.1"/>
    <property type="molecule type" value="Genomic_DNA"/>
</dbReference>
<accession>A0A4Q5AIS1</accession>
<dbReference type="Proteomes" id="UP000291920">
    <property type="component" value="Unassembled WGS sequence"/>
</dbReference>
<feature type="compositionally biased region" description="Polar residues" evidence="1">
    <location>
        <begin position="196"/>
        <end position="207"/>
    </location>
</feature>
<sequence>MTTPTDPHATTPNPPMMQGAPWRHELLRLVGLHYPSVDVVNFTGLLTMLERWRTYGEAGMLFHTRAPHTHTPQQVIELADQMGGARLHTDYYLPAKRLNAHSHMQLPTALTAMLILIQDHTSHNPHMVDMFWQPFPYSTPHTRSTWLMAPTQSTTAWLYTQLHRDQPRIPRTVAQWAITSAWNHTTGHAPLAPRPTTLSADTMPTTT</sequence>
<name>A0A4Q5AIS1_9BIFI</name>
<evidence type="ECO:0000313" key="2">
    <source>
        <dbReference type="EMBL" id="RYQ29806.1"/>
    </source>
</evidence>
<organism evidence="2 3">
    <name type="scientific">Bifidobacterium pseudolongum subsp. globosum</name>
    <dbReference type="NCBI Taxonomy" id="1690"/>
    <lineage>
        <taxon>Bacteria</taxon>
        <taxon>Bacillati</taxon>
        <taxon>Actinomycetota</taxon>
        <taxon>Actinomycetes</taxon>
        <taxon>Bifidobacteriales</taxon>
        <taxon>Bifidobacteriaceae</taxon>
        <taxon>Bifidobacterium</taxon>
    </lineage>
</organism>
<protein>
    <submittedName>
        <fullName evidence="2">Uncharacterized protein</fullName>
    </submittedName>
</protein>
<dbReference type="AlphaFoldDB" id="A0A4Q5AIS1"/>
<evidence type="ECO:0000256" key="1">
    <source>
        <dbReference type="SAM" id="MobiDB-lite"/>
    </source>
</evidence>
<proteinExistence type="predicted"/>
<evidence type="ECO:0000313" key="3">
    <source>
        <dbReference type="Proteomes" id="UP000291920"/>
    </source>
</evidence>
<comment type="caution">
    <text evidence="2">The sequence shown here is derived from an EMBL/GenBank/DDBJ whole genome shotgun (WGS) entry which is preliminary data.</text>
</comment>
<dbReference type="RefSeq" id="WP_129870906.1">
    <property type="nucleotide sequence ID" value="NZ_RYUO01000003.1"/>
</dbReference>